<keyword evidence="4 9" id="KW-0812">Transmembrane</keyword>
<keyword evidence="5 9" id="KW-0653">Protein transport</keyword>
<comment type="subcellular location">
    <subcellularLocation>
        <location evidence="1 9">Cell membrane</location>
        <topology evidence="1 9">Single-pass membrane protein</topology>
    </subcellularLocation>
</comment>
<evidence type="ECO:0000256" key="7">
    <source>
        <dbReference type="ARBA" id="ARBA00023010"/>
    </source>
</evidence>
<dbReference type="Proteomes" id="UP001596013">
    <property type="component" value="Unassembled WGS sequence"/>
</dbReference>
<comment type="caution">
    <text evidence="11">The sequence shown here is derived from an EMBL/GenBank/DDBJ whole genome shotgun (WGS) entry which is preliminary data.</text>
</comment>
<keyword evidence="12" id="KW-1185">Reference proteome</keyword>
<dbReference type="InterPro" id="IPR006312">
    <property type="entry name" value="TatA/E"/>
</dbReference>
<accession>A0ABW0JL75</accession>
<keyword evidence="8 9" id="KW-0472">Membrane</keyword>
<name>A0ABW0JL75_9GAMM</name>
<evidence type="ECO:0000256" key="3">
    <source>
        <dbReference type="ARBA" id="ARBA00022475"/>
    </source>
</evidence>
<evidence type="ECO:0000256" key="6">
    <source>
        <dbReference type="ARBA" id="ARBA00022989"/>
    </source>
</evidence>
<evidence type="ECO:0000256" key="9">
    <source>
        <dbReference type="HAMAP-Rule" id="MF_00236"/>
    </source>
</evidence>
<comment type="subunit">
    <text evidence="9">The Tat system comprises two distinct complexes: a TatABC complex, containing multiple copies of TatA, TatB and TatC subunits, and a separate TatA complex, containing only TatA subunits. Substrates initially bind to the TatABC complex, which probably triggers association of the separate TatA complex to form the active translocon.</text>
</comment>
<comment type="similarity">
    <text evidence="9">Belongs to the TatA/E family.</text>
</comment>
<dbReference type="PANTHER" id="PTHR42982:SF1">
    <property type="entry name" value="SEC-INDEPENDENT PROTEIN TRANSLOCASE PROTEIN TATA"/>
    <property type="match status" value="1"/>
</dbReference>
<evidence type="ECO:0000256" key="8">
    <source>
        <dbReference type="ARBA" id="ARBA00023136"/>
    </source>
</evidence>
<dbReference type="Pfam" id="PF02416">
    <property type="entry name" value="TatA_B_E"/>
    <property type="match status" value="1"/>
</dbReference>
<proteinExistence type="inferred from homology"/>
<dbReference type="Gene3D" id="1.20.5.3310">
    <property type="match status" value="1"/>
</dbReference>
<evidence type="ECO:0000256" key="1">
    <source>
        <dbReference type="ARBA" id="ARBA00004162"/>
    </source>
</evidence>
<reference evidence="12" key="1">
    <citation type="journal article" date="2019" name="Int. J. Syst. Evol. Microbiol.">
        <title>The Global Catalogue of Microorganisms (GCM) 10K type strain sequencing project: providing services to taxonomists for standard genome sequencing and annotation.</title>
        <authorList>
            <consortium name="The Broad Institute Genomics Platform"/>
            <consortium name="The Broad Institute Genome Sequencing Center for Infectious Disease"/>
            <person name="Wu L."/>
            <person name="Ma J."/>
        </authorList>
    </citation>
    <scope>NUCLEOTIDE SEQUENCE [LARGE SCALE GENOMIC DNA]</scope>
    <source>
        <strain evidence="12">JCM 17130</strain>
    </source>
</reference>
<evidence type="ECO:0000256" key="2">
    <source>
        <dbReference type="ARBA" id="ARBA00022448"/>
    </source>
</evidence>
<evidence type="ECO:0000256" key="5">
    <source>
        <dbReference type="ARBA" id="ARBA00022927"/>
    </source>
</evidence>
<keyword evidence="2 9" id="KW-0813">Transport</keyword>
<dbReference type="HAMAP" id="MF_00236">
    <property type="entry name" value="TatA_E"/>
    <property type="match status" value="1"/>
</dbReference>
<dbReference type="EMBL" id="JBHSMK010000004">
    <property type="protein sequence ID" value="MFC5436485.1"/>
    <property type="molecule type" value="Genomic_DNA"/>
</dbReference>
<dbReference type="NCBIfam" id="TIGR01411">
    <property type="entry name" value="tatAE"/>
    <property type="match status" value="1"/>
</dbReference>
<keyword evidence="3 9" id="KW-1003">Cell membrane</keyword>
<sequence length="85" mass="9540">MGFDSFWHWAILLVIVLLVFGTKKIRNLGPDLGSAIRDFKKNLSGDDDAKQKEEEAKRKAAEQLRADPPADHATTQSQRDSSETK</sequence>
<keyword evidence="6 9" id="KW-1133">Transmembrane helix</keyword>
<feature type="transmembrane region" description="Helical" evidence="9">
    <location>
        <begin position="6"/>
        <end position="22"/>
    </location>
</feature>
<evidence type="ECO:0000256" key="10">
    <source>
        <dbReference type="SAM" id="MobiDB-lite"/>
    </source>
</evidence>
<organism evidence="11 12">
    <name type="scientific">Rhodanobacter umsongensis</name>
    <dbReference type="NCBI Taxonomy" id="633153"/>
    <lineage>
        <taxon>Bacteria</taxon>
        <taxon>Pseudomonadati</taxon>
        <taxon>Pseudomonadota</taxon>
        <taxon>Gammaproteobacteria</taxon>
        <taxon>Lysobacterales</taxon>
        <taxon>Rhodanobacteraceae</taxon>
        <taxon>Rhodanobacter</taxon>
    </lineage>
</organism>
<keyword evidence="7 9" id="KW-0811">Translocation</keyword>
<evidence type="ECO:0000256" key="4">
    <source>
        <dbReference type="ARBA" id="ARBA00022692"/>
    </source>
</evidence>
<dbReference type="InterPro" id="IPR003369">
    <property type="entry name" value="TatA/B/E"/>
</dbReference>
<evidence type="ECO:0000313" key="11">
    <source>
        <dbReference type="EMBL" id="MFC5436485.1"/>
    </source>
</evidence>
<protein>
    <recommendedName>
        <fullName evidence="9">Sec-independent protein translocase protein TatA</fullName>
    </recommendedName>
</protein>
<feature type="region of interest" description="Disordered" evidence="10">
    <location>
        <begin position="39"/>
        <end position="85"/>
    </location>
</feature>
<dbReference type="PANTHER" id="PTHR42982">
    <property type="entry name" value="SEC-INDEPENDENT PROTEIN TRANSLOCASE PROTEIN TATA"/>
    <property type="match status" value="1"/>
</dbReference>
<gene>
    <name evidence="9" type="primary">tatA</name>
    <name evidence="11" type="ORF">ACFPME_07940</name>
</gene>
<evidence type="ECO:0000313" key="12">
    <source>
        <dbReference type="Proteomes" id="UP001596013"/>
    </source>
</evidence>
<comment type="function">
    <text evidence="9">Part of the twin-arginine translocation (Tat) system that transports large folded proteins containing a characteristic twin-arginine motif in their signal peptide across membranes. TatA could form the protein-conducting channel of the Tat system.</text>
</comment>
<dbReference type="RefSeq" id="WP_377303915.1">
    <property type="nucleotide sequence ID" value="NZ_JBHSMK010000004.1"/>
</dbReference>
<feature type="compositionally biased region" description="Basic and acidic residues" evidence="10">
    <location>
        <begin position="39"/>
        <end position="70"/>
    </location>
</feature>